<dbReference type="EnsemblPlants" id="MELO3C028094.2.1">
    <property type="protein sequence ID" value="MELO3C028094.2.1"/>
    <property type="gene ID" value="MELO3C028094.2"/>
</dbReference>
<protein>
    <submittedName>
        <fullName evidence="1">Uncharacterized protein</fullName>
    </submittedName>
</protein>
<sequence>MVPFKLQSMKNSVKLLPTQGLKGSESMLKVPGNY</sequence>
<reference evidence="1" key="1">
    <citation type="submission" date="2023-03" db="UniProtKB">
        <authorList>
            <consortium name="EnsemblPlants"/>
        </authorList>
    </citation>
    <scope>IDENTIFICATION</scope>
</reference>
<name>A0A9I9E3D5_CUCME</name>
<dbReference type="Gramene" id="MELO3C028094.2.1">
    <property type="protein sequence ID" value="MELO3C028094.2.1"/>
    <property type="gene ID" value="MELO3C028094.2"/>
</dbReference>
<organism evidence="1">
    <name type="scientific">Cucumis melo</name>
    <name type="common">Muskmelon</name>
    <dbReference type="NCBI Taxonomy" id="3656"/>
    <lineage>
        <taxon>Eukaryota</taxon>
        <taxon>Viridiplantae</taxon>
        <taxon>Streptophyta</taxon>
        <taxon>Embryophyta</taxon>
        <taxon>Tracheophyta</taxon>
        <taxon>Spermatophyta</taxon>
        <taxon>Magnoliopsida</taxon>
        <taxon>eudicotyledons</taxon>
        <taxon>Gunneridae</taxon>
        <taxon>Pentapetalae</taxon>
        <taxon>rosids</taxon>
        <taxon>fabids</taxon>
        <taxon>Cucurbitales</taxon>
        <taxon>Cucurbitaceae</taxon>
        <taxon>Benincaseae</taxon>
        <taxon>Cucumis</taxon>
    </lineage>
</organism>
<dbReference type="AlphaFoldDB" id="A0A9I9E3D5"/>
<accession>A0A9I9E3D5</accession>
<proteinExistence type="predicted"/>
<evidence type="ECO:0000313" key="1">
    <source>
        <dbReference type="EnsemblPlants" id="MELO3C028094.2.1"/>
    </source>
</evidence>